<comment type="caution">
    <text evidence="1">The sequence shown here is derived from an EMBL/GenBank/DDBJ whole genome shotgun (WGS) entry which is preliminary data.</text>
</comment>
<dbReference type="Pfam" id="PF02996">
    <property type="entry name" value="Prefoldin"/>
    <property type="match status" value="1"/>
</dbReference>
<reference evidence="1" key="2">
    <citation type="submission" date="2020-08" db="EMBL/GenBank/DDBJ databases">
        <title>Plant Genome Project.</title>
        <authorList>
            <person name="Zhang R.-G."/>
        </authorList>
    </citation>
    <scope>NUCLEOTIDE SEQUENCE</scope>
    <source>
        <strain evidence="1">Huo1</strain>
        <tissue evidence="1">Leaf</tissue>
    </source>
</reference>
<dbReference type="AlphaFoldDB" id="A0A8X8WQA1"/>
<organism evidence="1">
    <name type="scientific">Salvia splendens</name>
    <name type="common">Scarlet sage</name>
    <dbReference type="NCBI Taxonomy" id="180675"/>
    <lineage>
        <taxon>Eukaryota</taxon>
        <taxon>Viridiplantae</taxon>
        <taxon>Streptophyta</taxon>
        <taxon>Embryophyta</taxon>
        <taxon>Tracheophyta</taxon>
        <taxon>Spermatophyta</taxon>
        <taxon>Magnoliopsida</taxon>
        <taxon>eudicotyledons</taxon>
        <taxon>Gunneridae</taxon>
        <taxon>Pentapetalae</taxon>
        <taxon>asterids</taxon>
        <taxon>lamiids</taxon>
        <taxon>Lamiales</taxon>
        <taxon>Lamiaceae</taxon>
        <taxon>Nepetoideae</taxon>
        <taxon>Mentheae</taxon>
        <taxon>Salviinae</taxon>
        <taxon>Salvia</taxon>
        <taxon>Salvia subgen. Calosphace</taxon>
        <taxon>core Calosphace</taxon>
    </lineage>
</organism>
<accession>A0A8X8WQA1</accession>
<dbReference type="Proteomes" id="UP000298416">
    <property type="component" value="Unassembled WGS sequence"/>
</dbReference>
<name>A0A8X8WQA1_SALSN</name>
<keyword evidence="2" id="KW-1185">Reference proteome</keyword>
<dbReference type="GO" id="GO:0006457">
    <property type="term" value="P:protein folding"/>
    <property type="evidence" value="ECO:0007669"/>
    <property type="project" value="UniProtKB-ARBA"/>
</dbReference>
<dbReference type="InterPro" id="IPR004127">
    <property type="entry name" value="Prefoldin_subunit_alpha"/>
</dbReference>
<dbReference type="SUPFAM" id="SSF46579">
    <property type="entry name" value="Prefoldin"/>
    <property type="match status" value="1"/>
</dbReference>
<dbReference type="EMBL" id="PNBA02000015">
    <property type="protein sequence ID" value="KAG6398871.1"/>
    <property type="molecule type" value="Genomic_DNA"/>
</dbReference>
<dbReference type="GO" id="GO:0009409">
    <property type="term" value="P:response to cold"/>
    <property type="evidence" value="ECO:0007669"/>
    <property type="project" value="UniProtKB-ARBA"/>
</dbReference>
<evidence type="ECO:0000313" key="1">
    <source>
        <dbReference type="EMBL" id="KAG6398871.1"/>
    </source>
</evidence>
<reference evidence="1" key="1">
    <citation type="submission" date="2018-01" db="EMBL/GenBank/DDBJ databases">
        <authorList>
            <person name="Mao J.F."/>
        </authorList>
    </citation>
    <scope>NUCLEOTIDE SEQUENCE</scope>
    <source>
        <strain evidence="1">Huo1</strain>
        <tissue evidence="1">Leaf</tissue>
    </source>
</reference>
<protein>
    <recommendedName>
        <fullName evidence="3">Prefoldin alpha subunit</fullName>
    </recommendedName>
</protein>
<dbReference type="CDD" id="cd23158">
    <property type="entry name" value="Prefoldin_UXT"/>
    <property type="match status" value="1"/>
</dbReference>
<sequence length="150" mass="17003">MLNVAWAAMGTELSEEIKTLEEFVEGRLKPNLVRAIAERDKPGCRSSDLRKNIENLKKNTVTSMRTLVNIGAEIYTEAVAPDTRHIFVEVGHGFYVEFTWAEALKYIAEREKLLSRQIEEYTGKIGAIKVQIKVALEAIRKLLNIPDSEL</sequence>
<dbReference type="PANTHER" id="PTHR13345:SF9">
    <property type="entry name" value="PROTEIN UXT"/>
    <property type="match status" value="1"/>
</dbReference>
<evidence type="ECO:0000313" key="2">
    <source>
        <dbReference type="Proteomes" id="UP000298416"/>
    </source>
</evidence>
<dbReference type="GO" id="GO:0045944">
    <property type="term" value="P:positive regulation of transcription by RNA polymerase II"/>
    <property type="evidence" value="ECO:0007669"/>
    <property type="project" value="TreeGrafter"/>
</dbReference>
<dbReference type="GO" id="GO:0003712">
    <property type="term" value="F:transcription coregulator activity"/>
    <property type="evidence" value="ECO:0007669"/>
    <property type="project" value="TreeGrafter"/>
</dbReference>
<evidence type="ECO:0008006" key="3">
    <source>
        <dbReference type="Google" id="ProtNLM"/>
    </source>
</evidence>
<gene>
    <name evidence="1" type="ORF">SASPL_140342</name>
</gene>
<dbReference type="InterPro" id="IPR009053">
    <property type="entry name" value="Prefoldin"/>
</dbReference>
<dbReference type="FunFam" id="1.10.287.370:FF:000010">
    <property type="entry name" value="Protein UXT like"/>
    <property type="match status" value="1"/>
</dbReference>
<dbReference type="PANTHER" id="PTHR13345">
    <property type="entry name" value="MEDIATOR OF RNA POLYMERASE II TRANSCRIPTION SUBUNIT 10"/>
    <property type="match status" value="1"/>
</dbReference>
<proteinExistence type="predicted"/>
<dbReference type="Gene3D" id="1.10.287.370">
    <property type="match status" value="1"/>
</dbReference>
<dbReference type="GO" id="GO:0016592">
    <property type="term" value="C:mediator complex"/>
    <property type="evidence" value="ECO:0007669"/>
    <property type="project" value="TreeGrafter"/>
</dbReference>